<keyword evidence="3" id="KW-1185">Reference proteome</keyword>
<name>A0A9D4U6X5_ADICA</name>
<proteinExistence type="predicted"/>
<gene>
    <name evidence="2" type="ORF">GOP47_0024124</name>
</gene>
<dbReference type="Proteomes" id="UP000886520">
    <property type="component" value="Chromosome 23"/>
</dbReference>
<dbReference type="AlphaFoldDB" id="A0A9D4U6X5"/>
<evidence type="ECO:0000256" key="1">
    <source>
        <dbReference type="SAM" id="MobiDB-lite"/>
    </source>
</evidence>
<comment type="caution">
    <text evidence="2">The sequence shown here is derived from an EMBL/GenBank/DDBJ whole genome shotgun (WGS) entry which is preliminary data.</text>
</comment>
<sequence>MCFFVNFSFNNGSFPLQIPAFHFLLSSSSLRSYAHFSHRPLKLRSTIATDSRLTFLIRAAGLPFPHPGDSSLDEDLQGKGRPQKQHGSSSSEPASSEGKTPSPRPSSSSSSLSGNPSTSSDTSATITFTGVNQLVASSSLSGSHVQSCSCDNAGGILPSAESSPLRFKKLSHMSKGIKAAFEVFEGWKVIQKLHTPEVALLSGAGSAGNWVLVSVKATKFFAKGLKVSQKVLTSSPFGKLILKCHPDRAIIEKLFHNDLPSLARGFNAFYAAVKIAQFTKSFGKQSQEGKLSDPSVIWKGYKFSKSLVSILDVVAGKNGWALSYMGKGFLIVKKTMGGIGVMVKAVFLSKEFGMVVLKRLAISGGTFAAVFGLRQTSNQNLPTSDEFQQSKLKEFLCMTLVNEGYLRDLPSGAGLFNDESLFSSFLLVRSFIEDSESVYPNYSEEDGLTSIFCLALPLPISEAPAFA</sequence>
<reference evidence="2" key="1">
    <citation type="submission" date="2021-01" db="EMBL/GenBank/DDBJ databases">
        <title>Adiantum capillus-veneris genome.</title>
        <authorList>
            <person name="Fang Y."/>
            <person name="Liao Q."/>
        </authorList>
    </citation>
    <scope>NUCLEOTIDE SEQUENCE</scope>
    <source>
        <strain evidence="2">H3</strain>
        <tissue evidence="2">Leaf</tissue>
    </source>
</reference>
<dbReference type="EMBL" id="JABFUD020000023">
    <property type="protein sequence ID" value="KAI5061619.1"/>
    <property type="molecule type" value="Genomic_DNA"/>
</dbReference>
<feature type="region of interest" description="Disordered" evidence="1">
    <location>
        <begin position="67"/>
        <end position="123"/>
    </location>
</feature>
<feature type="compositionally biased region" description="Low complexity" evidence="1">
    <location>
        <begin position="88"/>
        <end position="123"/>
    </location>
</feature>
<dbReference type="OrthoDB" id="1939659at2759"/>
<organism evidence="2 3">
    <name type="scientific">Adiantum capillus-veneris</name>
    <name type="common">Maidenhair fern</name>
    <dbReference type="NCBI Taxonomy" id="13818"/>
    <lineage>
        <taxon>Eukaryota</taxon>
        <taxon>Viridiplantae</taxon>
        <taxon>Streptophyta</taxon>
        <taxon>Embryophyta</taxon>
        <taxon>Tracheophyta</taxon>
        <taxon>Polypodiopsida</taxon>
        <taxon>Polypodiidae</taxon>
        <taxon>Polypodiales</taxon>
        <taxon>Pteridineae</taxon>
        <taxon>Pteridaceae</taxon>
        <taxon>Vittarioideae</taxon>
        <taxon>Adiantum</taxon>
    </lineage>
</organism>
<accession>A0A9D4U6X5</accession>
<protein>
    <submittedName>
        <fullName evidence="2">Uncharacterized protein</fullName>
    </submittedName>
</protein>
<evidence type="ECO:0000313" key="2">
    <source>
        <dbReference type="EMBL" id="KAI5061619.1"/>
    </source>
</evidence>
<evidence type="ECO:0000313" key="3">
    <source>
        <dbReference type="Proteomes" id="UP000886520"/>
    </source>
</evidence>